<reference evidence="3 4" key="1">
    <citation type="submission" date="2018-01" db="EMBL/GenBank/DDBJ databases">
        <title>Whole genome analyses suggest that Burkholderia sensu lato contains two further novel genera in the rhizoxinica-symbiotica group Mycetohabitans gen. nov., and Trinickia gen. nov.: implications for the evolution of diazotrophy and nodulation in the Burkholderiaceae.</title>
        <authorList>
            <person name="Estrada-de los Santos P."/>
            <person name="Palmer M."/>
            <person name="Chavez-Ramirez B."/>
            <person name="Beukes C."/>
            <person name="Steenkamp E.T."/>
            <person name="Hirsch A.M."/>
            <person name="Manyaka P."/>
            <person name="Maluk M."/>
            <person name="Lafos M."/>
            <person name="Crook M."/>
            <person name="Gross E."/>
            <person name="Simon M.F."/>
            <person name="Bueno dos Reis Junior F."/>
            <person name="Poole P.S."/>
            <person name="Venter S.N."/>
            <person name="James E.K."/>
        </authorList>
    </citation>
    <scope>NUCLEOTIDE SEQUENCE [LARGE SCALE GENOMIC DNA]</scope>
    <source>
        <strain evidence="3 4">WSM 3937</strain>
    </source>
</reference>
<evidence type="ECO:0000313" key="5">
    <source>
        <dbReference type="Proteomes" id="UP000494205"/>
    </source>
</evidence>
<organism evidence="2 5">
    <name type="scientific">Paraburkholderia rhynchosiae</name>
    <dbReference type="NCBI Taxonomy" id="487049"/>
    <lineage>
        <taxon>Bacteria</taxon>
        <taxon>Pseudomonadati</taxon>
        <taxon>Pseudomonadota</taxon>
        <taxon>Betaproteobacteria</taxon>
        <taxon>Burkholderiales</taxon>
        <taxon>Burkholderiaceae</taxon>
        <taxon>Paraburkholderia</taxon>
    </lineage>
</organism>
<feature type="chain" id="PRO_5044384214" evidence="1">
    <location>
        <begin position="19"/>
        <end position="151"/>
    </location>
</feature>
<evidence type="ECO:0000256" key="1">
    <source>
        <dbReference type="SAM" id="SignalP"/>
    </source>
</evidence>
<evidence type="ECO:0000313" key="2">
    <source>
        <dbReference type="EMBL" id="CAB3731268.1"/>
    </source>
</evidence>
<evidence type="ECO:0000313" key="3">
    <source>
        <dbReference type="EMBL" id="PMS26020.1"/>
    </source>
</evidence>
<keyword evidence="4" id="KW-1185">Reference proteome</keyword>
<keyword evidence="1" id="KW-0732">Signal</keyword>
<reference evidence="2 5" key="2">
    <citation type="submission" date="2020-04" db="EMBL/GenBank/DDBJ databases">
        <authorList>
            <person name="De Canck E."/>
        </authorList>
    </citation>
    <scope>NUCLEOTIDE SEQUENCE [LARGE SCALE GENOMIC DNA]</scope>
    <source>
        <strain evidence="2 5">LMG 27174</strain>
    </source>
</reference>
<dbReference type="EMBL" id="PNXY01000026">
    <property type="protein sequence ID" value="PMS26020.1"/>
    <property type="molecule type" value="Genomic_DNA"/>
</dbReference>
<proteinExistence type="predicted"/>
<dbReference type="Proteomes" id="UP000235659">
    <property type="component" value="Unassembled WGS sequence"/>
</dbReference>
<name>A0A2N7W9F4_9BURK</name>
<evidence type="ECO:0000313" key="4">
    <source>
        <dbReference type="Proteomes" id="UP000235659"/>
    </source>
</evidence>
<protein>
    <submittedName>
        <fullName evidence="2">Uncharacterized protein</fullName>
    </submittedName>
</protein>
<feature type="signal peptide" evidence="1">
    <location>
        <begin position="1"/>
        <end position="18"/>
    </location>
</feature>
<gene>
    <name evidence="3" type="ORF">C0Z16_28205</name>
    <name evidence="2" type="ORF">LMG27174_05821</name>
</gene>
<sequence>MKRLSMLLAAGLVASALAACGTQPTVKLTPAQFVAIACPPVQQALALAPTLTATIPPSAQAQIAEATPIVNAACAAGATVSTDTVAKFATTVFPAASAAVRAAPASVLPDDRKAKIEGALALATIAVDTVTAIASNAAAATSASAPVAASQ</sequence>
<dbReference type="EMBL" id="CADIJZ010000027">
    <property type="protein sequence ID" value="CAB3731268.1"/>
    <property type="molecule type" value="Genomic_DNA"/>
</dbReference>
<dbReference type="RefSeq" id="WP_102635346.1">
    <property type="nucleotide sequence ID" value="NZ_CADIJZ010000027.1"/>
</dbReference>
<dbReference type="PROSITE" id="PS51257">
    <property type="entry name" value="PROKAR_LIPOPROTEIN"/>
    <property type="match status" value="1"/>
</dbReference>
<dbReference type="Proteomes" id="UP000494205">
    <property type="component" value="Unassembled WGS sequence"/>
</dbReference>
<accession>A0A2N7W9F4</accession>
<dbReference type="AlphaFoldDB" id="A0A2N7W9F4"/>